<gene>
    <name evidence="2" type="ORF">F5147DRAFT_779158</name>
</gene>
<evidence type="ECO:0000256" key="1">
    <source>
        <dbReference type="SAM" id="MobiDB-lite"/>
    </source>
</evidence>
<protein>
    <submittedName>
        <fullName evidence="2">Uncharacterized protein</fullName>
    </submittedName>
</protein>
<keyword evidence="3" id="KW-1185">Reference proteome</keyword>
<accession>A0A9P7EXB8</accession>
<evidence type="ECO:0000313" key="2">
    <source>
        <dbReference type="EMBL" id="KAG2093880.1"/>
    </source>
</evidence>
<feature type="compositionally biased region" description="Low complexity" evidence="1">
    <location>
        <begin position="87"/>
        <end position="98"/>
    </location>
</feature>
<dbReference type="GeneID" id="64704509"/>
<dbReference type="EMBL" id="JABBWM010000082">
    <property type="protein sequence ID" value="KAG2093880.1"/>
    <property type="molecule type" value="Genomic_DNA"/>
</dbReference>
<organism evidence="2 3">
    <name type="scientific">Suillus discolor</name>
    <dbReference type="NCBI Taxonomy" id="1912936"/>
    <lineage>
        <taxon>Eukaryota</taxon>
        <taxon>Fungi</taxon>
        <taxon>Dikarya</taxon>
        <taxon>Basidiomycota</taxon>
        <taxon>Agaricomycotina</taxon>
        <taxon>Agaricomycetes</taxon>
        <taxon>Agaricomycetidae</taxon>
        <taxon>Boletales</taxon>
        <taxon>Suillineae</taxon>
        <taxon>Suillaceae</taxon>
        <taxon>Suillus</taxon>
    </lineage>
</organism>
<dbReference type="RefSeq" id="XP_041287325.1">
    <property type="nucleotide sequence ID" value="XM_041442250.1"/>
</dbReference>
<name>A0A9P7EXB8_9AGAM</name>
<comment type="caution">
    <text evidence="2">The sequence shown here is derived from an EMBL/GenBank/DDBJ whole genome shotgun (WGS) entry which is preliminary data.</text>
</comment>
<evidence type="ECO:0000313" key="3">
    <source>
        <dbReference type="Proteomes" id="UP000823399"/>
    </source>
</evidence>
<dbReference type="Proteomes" id="UP000823399">
    <property type="component" value="Unassembled WGS sequence"/>
</dbReference>
<sequence>MDQVQGRLGQGRCHSARGGVTAVQTAVFLGAGGAPPCGESSRAGAGIGRAEAPVGVTDACNSEWIDLNNVSSGEDEDDPPEVIVNAHTHPSPLQTTTSTLLTDPFATRKRGLKSTSDVQCFLGRTQTLASAFAFHARMKIRSPHPVP</sequence>
<proteinExistence type="predicted"/>
<feature type="region of interest" description="Disordered" evidence="1">
    <location>
        <begin position="68"/>
        <end position="98"/>
    </location>
</feature>
<dbReference type="OrthoDB" id="2692076at2759"/>
<reference evidence="2" key="1">
    <citation type="journal article" date="2020" name="New Phytol.">
        <title>Comparative genomics reveals dynamic genome evolution in host specialist ectomycorrhizal fungi.</title>
        <authorList>
            <person name="Lofgren L.A."/>
            <person name="Nguyen N.H."/>
            <person name="Vilgalys R."/>
            <person name="Ruytinx J."/>
            <person name="Liao H.L."/>
            <person name="Branco S."/>
            <person name="Kuo A."/>
            <person name="LaButti K."/>
            <person name="Lipzen A."/>
            <person name="Andreopoulos W."/>
            <person name="Pangilinan J."/>
            <person name="Riley R."/>
            <person name="Hundley H."/>
            <person name="Na H."/>
            <person name="Barry K."/>
            <person name="Grigoriev I.V."/>
            <person name="Stajich J.E."/>
            <person name="Kennedy P.G."/>
        </authorList>
    </citation>
    <scope>NUCLEOTIDE SEQUENCE</scope>
    <source>
        <strain evidence="2">FC423</strain>
    </source>
</reference>
<dbReference type="AlphaFoldDB" id="A0A9P7EXB8"/>